<dbReference type="EnsemblBacteria" id="BAC88067">
    <property type="protein sequence ID" value="BAC88067"/>
    <property type="gene ID" value="BAC88067"/>
</dbReference>
<evidence type="ECO:0000256" key="1">
    <source>
        <dbReference type="ARBA" id="ARBA00007521"/>
    </source>
</evidence>
<accession>Q7NPC9</accession>
<dbReference type="GO" id="GO:0016075">
    <property type="term" value="P:rRNA catabolic process"/>
    <property type="evidence" value="ECO:0000318"/>
    <property type="project" value="GO_Central"/>
</dbReference>
<dbReference type="eggNOG" id="COG2337">
    <property type="taxonomic scope" value="Bacteria"/>
</dbReference>
<dbReference type="InParanoid" id="Q7NPC9"/>
<evidence type="ECO:0000313" key="4">
    <source>
        <dbReference type="Proteomes" id="UP000000557"/>
    </source>
</evidence>
<proteinExistence type="inferred from homology"/>
<dbReference type="Proteomes" id="UP000000557">
    <property type="component" value="Chromosome"/>
</dbReference>
<dbReference type="OrthoDB" id="129822at2"/>
<organism evidence="3 4">
    <name type="scientific">Gloeobacter violaceus (strain ATCC 29082 / PCC 7421)</name>
    <dbReference type="NCBI Taxonomy" id="251221"/>
    <lineage>
        <taxon>Bacteria</taxon>
        <taxon>Bacillati</taxon>
        <taxon>Cyanobacteriota</taxon>
        <taxon>Cyanophyceae</taxon>
        <taxon>Gloeobacterales</taxon>
        <taxon>Gloeobacteraceae</taxon>
        <taxon>Gloeobacter</taxon>
    </lineage>
</organism>
<keyword evidence="2" id="KW-1277">Toxin-antitoxin system</keyword>
<sequence length="115" mass="12583">MPSTIPYDFGDIILVAFPFSDLKTKKKRPAVVVSSSFYQTRYPDVILMAVTSQIQTPQYPGEVLIADWQAAGLLKASVTKPVLATVETELIIRKLGQLASADQEAVRATLLIIFG</sequence>
<dbReference type="InterPro" id="IPR003477">
    <property type="entry name" value="PemK-like"/>
</dbReference>
<dbReference type="RefSeq" id="WP_011140130.1">
    <property type="nucleotide sequence ID" value="NC_005125.1"/>
</dbReference>
<evidence type="ECO:0000313" key="3">
    <source>
        <dbReference type="EMBL" id="BAC88067.1"/>
    </source>
</evidence>
<dbReference type="Pfam" id="PF02452">
    <property type="entry name" value="PemK_toxin"/>
    <property type="match status" value="1"/>
</dbReference>
<name>Q7NPC9_GLOVI</name>
<dbReference type="PANTHER" id="PTHR33988">
    <property type="entry name" value="ENDORIBONUCLEASE MAZF-RELATED"/>
    <property type="match status" value="1"/>
</dbReference>
<evidence type="ECO:0000256" key="2">
    <source>
        <dbReference type="ARBA" id="ARBA00022649"/>
    </source>
</evidence>
<dbReference type="PANTHER" id="PTHR33988:SF2">
    <property type="entry name" value="ENDORIBONUCLEASE MAZF"/>
    <property type="match status" value="1"/>
</dbReference>
<dbReference type="GO" id="GO:0006402">
    <property type="term" value="P:mRNA catabolic process"/>
    <property type="evidence" value="ECO:0000318"/>
    <property type="project" value="GO_Central"/>
</dbReference>
<protein>
    <submittedName>
        <fullName evidence="3">Glr0126 protein</fullName>
    </submittedName>
</protein>
<dbReference type="HOGENOM" id="CLU_121823_6_3_3"/>
<dbReference type="KEGG" id="gvi:glr0126"/>
<dbReference type="STRING" id="251221.gene:10757595"/>
<dbReference type="SUPFAM" id="SSF50118">
    <property type="entry name" value="Cell growth inhibitor/plasmid maintenance toxic component"/>
    <property type="match status" value="1"/>
</dbReference>
<keyword evidence="4" id="KW-1185">Reference proteome</keyword>
<dbReference type="InterPro" id="IPR011067">
    <property type="entry name" value="Plasmid_toxin/cell-grow_inhib"/>
</dbReference>
<gene>
    <name evidence="3" type="ordered locus">glr0126</name>
</gene>
<dbReference type="GO" id="GO:0004521">
    <property type="term" value="F:RNA endonuclease activity"/>
    <property type="evidence" value="ECO:0000318"/>
    <property type="project" value="GO_Central"/>
</dbReference>
<dbReference type="PhylomeDB" id="Q7NPC9"/>
<comment type="similarity">
    <text evidence="1">Belongs to the PemK/MazF family.</text>
</comment>
<reference evidence="3 4" key="1">
    <citation type="journal article" date="2003" name="DNA Res.">
        <title>Complete genome structure of Gloeobacter violaceus PCC 7421, a cyanobacterium that lacks thylakoids.</title>
        <authorList>
            <person name="Nakamura Y."/>
            <person name="Kaneko T."/>
            <person name="Sato S."/>
            <person name="Mimuro M."/>
            <person name="Miyashita H."/>
            <person name="Tsuchiya T."/>
            <person name="Sasamoto S."/>
            <person name="Watanabe A."/>
            <person name="Kawashima K."/>
            <person name="Kishida Y."/>
            <person name="Kiyokawa C."/>
            <person name="Kohara M."/>
            <person name="Matsumoto M."/>
            <person name="Matsuno A."/>
            <person name="Nakazaki N."/>
            <person name="Shimpo S."/>
            <person name="Takeuchi C."/>
            <person name="Yamada M."/>
            <person name="Tabata S."/>
        </authorList>
    </citation>
    <scope>NUCLEOTIDE SEQUENCE [LARGE SCALE GENOMIC DNA]</scope>
    <source>
        <strain evidence="4">ATCC 29082 / PCC 7421</strain>
    </source>
</reference>
<reference evidence="3 4" key="2">
    <citation type="journal article" date="2003" name="DNA Res.">
        <title>Complete genome structure of Gloeobacter violaceus PCC 7421, a cyanobacterium that lacks thylakoids (supplement).</title>
        <authorList>
            <person name="Nakamura Y."/>
            <person name="Kaneko T."/>
            <person name="Sato S."/>
            <person name="Mimuro M."/>
            <person name="Miyashita H."/>
            <person name="Tsuchiya T."/>
            <person name="Sasamoto S."/>
            <person name="Watanabe A."/>
            <person name="Kawashima K."/>
            <person name="Kishida Y."/>
            <person name="Kiyokawa C."/>
            <person name="Kohara M."/>
            <person name="Matsumoto M."/>
            <person name="Matsuno A."/>
            <person name="Nakazaki N."/>
            <person name="Shimpo S."/>
            <person name="Takeuchi C."/>
            <person name="Yamada M."/>
            <person name="Tabata S."/>
        </authorList>
    </citation>
    <scope>NUCLEOTIDE SEQUENCE [LARGE SCALE GENOMIC DNA]</scope>
    <source>
        <strain evidence="4">ATCC 29082 / PCC 7421</strain>
    </source>
</reference>
<dbReference type="AlphaFoldDB" id="Q7NPC9"/>
<dbReference type="Gene3D" id="2.30.30.110">
    <property type="match status" value="1"/>
</dbReference>
<dbReference type="EMBL" id="BA000045">
    <property type="protein sequence ID" value="BAC88067.1"/>
    <property type="molecule type" value="Genomic_DNA"/>
</dbReference>
<dbReference type="GO" id="GO:0003677">
    <property type="term" value="F:DNA binding"/>
    <property type="evidence" value="ECO:0007669"/>
    <property type="project" value="InterPro"/>
</dbReference>